<dbReference type="InterPro" id="IPR050727">
    <property type="entry name" value="GH43_arabinanases"/>
</dbReference>
<dbReference type="Proteomes" id="UP000700815">
    <property type="component" value="Unassembled WGS sequence"/>
</dbReference>
<evidence type="ECO:0000313" key="2">
    <source>
        <dbReference type="Proteomes" id="UP000700815"/>
    </source>
</evidence>
<sequence length="352" mass="39283">MTASTASHTPAAEPTTDYLFVHFTGFEQSPDDEQLYFALSHDGRVWHDLRRHGDPVLRSERFERGVRDPYIIREPNGTGFTILATDLSVYHRHGWNGTTNHGSTRLAIWHSDDLVDWGEPWYPDVASAIPGAGCAWAPEAIWDEEHGWYAVYFAVGADMSTTDLQPDEPNGSMNMYMTTTRDFREFTKPVKWIDYTGAALDTTVIAANGRFYRASSTEGGIPLEVCDDLYAPSIGHDTTGRADRWQGIATVAGLFPDGDWFGKLEGPELFLRNRADWRPGADGEPTPTWGLMCDQFREGKGYIMFSTTDLDDATGAAWLTENIDFGTLVKRHGSILPITAAEAAHLRERIAR</sequence>
<reference evidence="1 2" key="1">
    <citation type="submission" date="2021-05" db="EMBL/GenBank/DDBJ databases">
        <title>Phylogenetic classification of ten novel species belonging to the genus Bifidobacterium comprising B. colchicus sp. nov., B. abeli sp. nov., B. bicoloris sp. nov., B. guerezis sp. nov., B. rosaliae sp. nov., B. santillanensis sp. nov., B. argentati sp. nov., B. amazzoni sp. nov., B. pluviali sp. nov., and B. pinnaculum sp. nov.</title>
        <authorList>
            <person name="Lugli G.A."/>
            <person name="Ruiz Garcia L."/>
            <person name="Margolles A."/>
            <person name="Ventura M."/>
        </authorList>
    </citation>
    <scope>NUCLEOTIDE SEQUENCE [LARGE SCALE GENOMIC DNA]</scope>
    <source>
        <strain evidence="1 2">82T10</strain>
    </source>
</reference>
<dbReference type="CDD" id="cd08983">
    <property type="entry name" value="GH43_Bt3655-like"/>
    <property type="match status" value="1"/>
</dbReference>
<dbReference type="EMBL" id="JAHBBH010000029">
    <property type="protein sequence ID" value="MBW3093149.1"/>
    <property type="molecule type" value="Genomic_DNA"/>
</dbReference>
<protein>
    <submittedName>
        <fullName evidence="1">Glycoside hydrolase family 43 protein</fullName>
    </submittedName>
</protein>
<evidence type="ECO:0000313" key="1">
    <source>
        <dbReference type="EMBL" id="MBW3093149.1"/>
    </source>
</evidence>
<accession>A0ABS6WGG1</accession>
<dbReference type="PANTHER" id="PTHR43301">
    <property type="entry name" value="ARABINAN ENDO-1,5-ALPHA-L-ARABINOSIDASE"/>
    <property type="match status" value="1"/>
</dbReference>
<proteinExistence type="predicted"/>
<dbReference type="RefSeq" id="WP_219059169.1">
    <property type="nucleotide sequence ID" value="NZ_JAHBBH010000029.1"/>
</dbReference>
<dbReference type="GO" id="GO:0016787">
    <property type="term" value="F:hydrolase activity"/>
    <property type="evidence" value="ECO:0007669"/>
    <property type="project" value="UniProtKB-KW"/>
</dbReference>
<name>A0ABS6WGG1_9BIFI</name>
<gene>
    <name evidence="1" type="ORF">KIH79_09505</name>
</gene>
<keyword evidence="1" id="KW-0378">Hydrolase</keyword>
<keyword evidence="2" id="KW-1185">Reference proteome</keyword>
<dbReference type="PANTHER" id="PTHR43301:SF3">
    <property type="entry name" value="ARABINAN ENDO-1,5-ALPHA-L-ARABINOSIDASE A-RELATED"/>
    <property type="match status" value="1"/>
</dbReference>
<organism evidence="1 2">
    <name type="scientific">Bifidobacterium miconis</name>
    <dbReference type="NCBI Taxonomy" id="2834435"/>
    <lineage>
        <taxon>Bacteria</taxon>
        <taxon>Bacillati</taxon>
        <taxon>Actinomycetota</taxon>
        <taxon>Actinomycetes</taxon>
        <taxon>Bifidobacteriales</taxon>
        <taxon>Bifidobacteriaceae</taxon>
        <taxon>Bifidobacterium</taxon>
    </lineage>
</organism>
<comment type="caution">
    <text evidence="1">The sequence shown here is derived from an EMBL/GenBank/DDBJ whole genome shotgun (WGS) entry which is preliminary data.</text>
</comment>